<sequence>MATFAANGVSIRCAPRATRTQRIRSPLLAATVARAASDTGSARLRVRVRASSNDDGNDGAEGAGAGVRTKEVDVDKELKKNAAKIAGTFAPRSSTAKKNPAFKGSALYTIFEVQAYLSLVVGAMLSYNVLLPSDEPNIARLMGMWSVWMFAVPSLRARECDAKEKDALNFLFIAIPLVNVLIPVVWKSFAAVFTADCLLMAYMYYDKGAGIFDDGSEKAAEEPTA</sequence>
<accession>A0A7S0PTU9</accession>
<gene>
    <name evidence="2" type="ORF">MSP1404_LOCUS7927</name>
</gene>
<keyword evidence="1" id="KW-0812">Transmembrane</keyword>
<feature type="transmembrane region" description="Helical" evidence="1">
    <location>
        <begin position="138"/>
        <end position="155"/>
    </location>
</feature>
<dbReference type="PANTHER" id="PTHR36359">
    <property type="entry name" value="PROTEIN RESISTANCE TO PHYTOPHTHORA 1, CHLOROPLASTIC"/>
    <property type="match status" value="1"/>
</dbReference>
<organism evidence="2">
    <name type="scientific">Micromonas pusilla</name>
    <name type="common">Picoplanktonic green alga</name>
    <name type="synonym">Chromulina pusilla</name>
    <dbReference type="NCBI Taxonomy" id="38833"/>
    <lineage>
        <taxon>Eukaryota</taxon>
        <taxon>Viridiplantae</taxon>
        <taxon>Chlorophyta</taxon>
        <taxon>Mamiellophyceae</taxon>
        <taxon>Mamiellales</taxon>
        <taxon>Mamiellaceae</taxon>
        <taxon>Micromonas</taxon>
    </lineage>
</organism>
<proteinExistence type="predicted"/>
<feature type="transmembrane region" description="Helical" evidence="1">
    <location>
        <begin position="106"/>
        <end position="126"/>
    </location>
</feature>
<dbReference type="AlphaFoldDB" id="A0A7S0PTU9"/>
<reference evidence="2" key="1">
    <citation type="submission" date="2021-01" db="EMBL/GenBank/DDBJ databases">
        <authorList>
            <person name="Corre E."/>
            <person name="Pelletier E."/>
            <person name="Niang G."/>
            <person name="Scheremetjew M."/>
            <person name="Finn R."/>
            <person name="Kale V."/>
            <person name="Holt S."/>
            <person name="Cochrane G."/>
            <person name="Meng A."/>
            <person name="Brown T."/>
            <person name="Cohen L."/>
        </authorList>
    </citation>
    <scope>NUCLEOTIDE SEQUENCE</scope>
    <source>
        <strain evidence="2">CCMP494</strain>
    </source>
</reference>
<evidence type="ECO:0000256" key="1">
    <source>
        <dbReference type="SAM" id="Phobius"/>
    </source>
</evidence>
<name>A0A7S0PTU9_MICPS</name>
<dbReference type="PANTHER" id="PTHR36359:SF1">
    <property type="entry name" value="PROTEIN RESISTANCE TO PHYTOPHTHORA 1, CHLOROPLASTIC"/>
    <property type="match status" value="1"/>
</dbReference>
<protein>
    <recommendedName>
        <fullName evidence="3">Resistance to phytophthora 1</fullName>
    </recommendedName>
</protein>
<feature type="transmembrane region" description="Helical" evidence="1">
    <location>
        <begin position="167"/>
        <end position="186"/>
    </location>
</feature>
<keyword evidence="1" id="KW-1133">Transmembrane helix</keyword>
<evidence type="ECO:0000313" key="2">
    <source>
        <dbReference type="EMBL" id="CAD8590523.1"/>
    </source>
</evidence>
<dbReference type="InterPro" id="IPR044966">
    <property type="entry name" value="RPH1"/>
</dbReference>
<keyword evidence="1" id="KW-0472">Membrane</keyword>
<evidence type="ECO:0008006" key="3">
    <source>
        <dbReference type="Google" id="ProtNLM"/>
    </source>
</evidence>
<dbReference type="EMBL" id="HBEV01010323">
    <property type="protein sequence ID" value="CAD8590523.1"/>
    <property type="molecule type" value="Transcribed_RNA"/>
</dbReference>
<dbReference type="GO" id="GO:0006952">
    <property type="term" value="P:defense response"/>
    <property type="evidence" value="ECO:0007669"/>
    <property type="project" value="InterPro"/>
</dbReference>